<dbReference type="KEGG" id="slk:SLUN_22490"/>
<dbReference type="Proteomes" id="UP000244201">
    <property type="component" value="Chromosome"/>
</dbReference>
<dbReference type="OrthoDB" id="4333273at2"/>
<organism evidence="1 2">
    <name type="scientific">Streptomyces lunaelactis</name>
    <dbReference type="NCBI Taxonomy" id="1535768"/>
    <lineage>
        <taxon>Bacteria</taxon>
        <taxon>Bacillati</taxon>
        <taxon>Actinomycetota</taxon>
        <taxon>Actinomycetes</taxon>
        <taxon>Kitasatosporales</taxon>
        <taxon>Streptomycetaceae</taxon>
        <taxon>Streptomyces</taxon>
    </lineage>
</organism>
<sequence length="74" mass="8597">MNPMHQYMLDNYRAAQWGGRLPPQPGLHDWQVMRELRDYRHVQAVLAGHPVHGRLRAALTRLLHPRRPGTTGCH</sequence>
<keyword evidence="2" id="KW-1185">Reference proteome</keyword>
<protein>
    <submittedName>
        <fullName evidence="1">Uncharacterized protein</fullName>
    </submittedName>
</protein>
<dbReference type="GeneID" id="55658023"/>
<dbReference type="AlphaFoldDB" id="A0A2R4T5U3"/>
<name>A0A2R4T5U3_9ACTN</name>
<evidence type="ECO:0000313" key="1">
    <source>
        <dbReference type="EMBL" id="AVZ74520.1"/>
    </source>
</evidence>
<gene>
    <name evidence="1" type="ORF">SLUN_22490</name>
</gene>
<proteinExistence type="predicted"/>
<dbReference type="RefSeq" id="WP_108151054.1">
    <property type="nucleotide sequence ID" value="NZ_CP026304.1"/>
</dbReference>
<dbReference type="EMBL" id="CP026304">
    <property type="protein sequence ID" value="AVZ74520.1"/>
    <property type="molecule type" value="Genomic_DNA"/>
</dbReference>
<accession>A0A2R4T5U3</accession>
<reference evidence="1 2" key="1">
    <citation type="submission" date="2018-01" db="EMBL/GenBank/DDBJ databases">
        <title>Complete genome sequence of Streptomyces lunaelactis MM109T, a Ferroverdin A producer isolated from cave moonmilk deposits.</title>
        <authorList>
            <person name="Naome A."/>
            <person name="Martinet L."/>
            <person name="Maciejewska M."/>
            <person name="Anderssen S."/>
            <person name="Adam D."/>
            <person name="Tenconi E."/>
            <person name="Deflandre B."/>
            <person name="Arguelles-Arias A."/>
            <person name="Calusinska M."/>
            <person name="Copieters W."/>
            <person name="Karim L."/>
            <person name="Hanikenne M."/>
            <person name="Baurain D."/>
            <person name="van Wezel G."/>
            <person name="Smargiasso N."/>
            <person name="de Pauw E."/>
            <person name="Delfosse P."/>
            <person name="Rigali S."/>
        </authorList>
    </citation>
    <scope>NUCLEOTIDE SEQUENCE [LARGE SCALE GENOMIC DNA]</scope>
    <source>
        <strain evidence="1 2">MM109</strain>
    </source>
</reference>
<evidence type="ECO:0000313" key="2">
    <source>
        <dbReference type="Proteomes" id="UP000244201"/>
    </source>
</evidence>